<feature type="transmembrane region" description="Helical" evidence="10">
    <location>
        <begin position="194"/>
        <end position="216"/>
    </location>
</feature>
<dbReference type="EMBL" id="MNPL01016252">
    <property type="protein sequence ID" value="OQR70750.1"/>
    <property type="molecule type" value="Genomic_DNA"/>
</dbReference>
<comment type="similarity">
    <text evidence="10">Belongs to the ELO family.</text>
</comment>
<comment type="caution">
    <text evidence="11">The sequence shown here is derived from an EMBL/GenBank/DDBJ whole genome shotgun (WGS) entry which is preliminary data.</text>
</comment>
<keyword evidence="3 10" id="KW-0808">Transferase</keyword>
<dbReference type="GO" id="GO:0034626">
    <property type="term" value="P:fatty acid elongation, polyunsaturated fatty acid"/>
    <property type="evidence" value="ECO:0007669"/>
    <property type="project" value="TreeGrafter"/>
</dbReference>
<evidence type="ECO:0000313" key="11">
    <source>
        <dbReference type="EMBL" id="OQR70750.1"/>
    </source>
</evidence>
<feature type="transmembrane region" description="Helical" evidence="10">
    <location>
        <begin position="161"/>
        <end position="182"/>
    </location>
</feature>
<feature type="transmembrane region" description="Helical" evidence="10">
    <location>
        <begin position="222"/>
        <end position="244"/>
    </location>
</feature>
<name>A0A1V9XB35_9ACAR</name>
<feature type="transmembrane region" description="Helical" evidence="10">
    <location>
        <begin position="107"/>
        <end position="125"/>
    </location>
</feature>
<keyword evidence="8 10" id="KW-0472">Membrane</keyword>
<evidence type="ECO:0000256" key="4">
    <source>
        <dbReference type="ARBA" id="ARBA00022692"/>
    </source>
</evidence>
<dbReference type="GO" id="GO:0030148">
    <property type="term" value="P:sphingolipid biosynthetic process"/>
    <property type="evidence" value="ECO:0007669"/>
    <property type="project" value="TreeGrafter"/>
</dbReference>
<comment type="subcellular location">
    <subcellularLocation>
        <location evidence="1">Membrane</location>
        <topology evidence="1">Multi-pass membrane protein</topology>
    </subcellularLocation>
</comment>
<dbReference type="GO" id="GO:0019367">
    <property type="term" value="P:fatty acid elongation, saturated fatty acid"/>
    <property type="evidence" value="ECO:0007669"/>
    <property type="project" value="TreeGrafter"/>
</dbReference>
<dbReference type="STRING" id="418985.A0A1V9XB35"/>
<accession>A0A1V9XB35</accession>
<evidence type="ECO:0000256" key="8">
    <source>
        <dbReference type="ARBA" id="ARBA00023136"/>
    </source>
</evidence>
<sequence>MMAFARFLPPRDSRTAYWFGAGDWMTLLYILCMYVGVVKILLPQYMMNRKEFKLLGIIRLYNLLLVGINVLFFYDIAKHTYFGGRYSWLCQGLRRDSMDMEVLKLNYYYMFVRIFEFLDTVFFILRKKFNQASVLNISHHCIAVILPWYGLAYGIDGQICLMVLVNMAVHVIMYSYYFLASFPAMQSYLGWKRYLTLIQIIQFVVVGVHMCVPLVYDCGYPVQSSLLVVSCYVYFLLMFAAFYGSTYQRKAKCKVEDNGYDEQLRSRVVESVDDKDKSIFGEVRHSLANGIR</sequence>
<evidence type="ECO:0000256" key="1">
    <source>
        <dbReference type="ARBA" id="ARBA00004141"/>
    </source>
</evidence>
<evidence type="ECO:0000313" key="12">
    <source>
        <dbReference type="Proteomes" id="UP000192247"/>
    </source>
</evidence>
<proteinExistence type="inferred from homology"/>
<dbReference type="AlphaFoldDB" id="A0A1V9XB35"/>
<dbReference type="Proteomes" id="UP000192247">
    <property type="component" value="Unassembled WGS sequence"/>
</dbReference>
<keyword evidence="9 10" id="KW-0275">Fatty acid biosynthesis</keyword>
<comment type="catalytic activity">
    <reaction evidence="10">
        <text>a very-long-chain acyl-CoA + malonyl-CoA + H(+) = a very-long-chain 3-oxoacyl-CoA + CO2 + CoA</text>
        <dbReference type="Rhea" id="RHEA:32727"/>
        <dbReference type="ChEBI" id="CHEBI:15378"/>
        <dbReference type="ChEBI" id="CHEBI:16526"/>
        <dbReference type="ChEBI" id="CHEBI:57287"/>
        <dbReference type="ChEBI" id="CHEBI:57384"/>
        <dbReference type="ChEBI" id="CHEBI:90725"/>
        <dbReference type="ChEBI" id="CHEBI:90736"/>
        <dbReference type="EC" id="2.3.1.199"/>
    </reaction>
</comment>
<dbReference type="OrthoDB" id="434092at2759"/>
<dbReference type="PANTHER" id="PTHR11157:SF69">
    <property type="entry name" value="ELONGATION OF VERY LONG CHAIN FATTY ACIDS PROTEIN 7"/>
    <property type="match status" value="1"/>
</dbReference>
<evidence type="ECO:0000256" key="3">
    <source>
        <dbReference type="ARBA" id="ARBA00022679"/>
    </source>
</evidence>
<keyword evidence="12" id="KW-1185">Reference proteome</keyword>
<evidence type="ECO:0000256" key="2">
    <source>
        <dbReference type="ARBA" id="ARBA00022516"/>
    </source>
</evidence>
<dbReference type="PANTHER" id="PTHR11157">
    <property type="entry name" value="FATTY ACID ACYL TRANSFERASE-RELATED"/>
    <property type="match status" value="1"/>
</dbReference>
<gene>
    <name evidence="11" type="ORF">BIW11_01630</name>
</gene>
<dbReference type="InParanoid" id="A0A1V9XB35"/>
<evidence type="ECO:0000256" key="5">
    <source>
        <dbReference type="ARBA" id="ARBA00022832"/>
    </source>
</evidence>
<dbReference type="GO" id="GO:0005789">
    <property type="term" value="C:endoplasmic reticulum membrane"/>
    <property type="evidence" value="ECO:0007669"/>
    <property type="project" value="TreeGrafter"/>
</dbReference>
<protein>
    <recommendedName>
        <fullName evidence="10">Elongation of very long chain fatty acids protein</fullName>
        <ecNumber evidence="10">2.3.1.199</ecNumber>
    </recommendedName>
    <alternativeName>
        <fullName evidence="10">Very-long-chain 3-oxoacyl-CoA synthase</fullName>
    </alternativeName>
</protein>
<dbReference type="InterPro" id="IPR002076">
    <property type="entry name" value="ELO_fam"/>
</dbReference>
<keyword evidence="5 10" id="KW-0276">Fatty acid metabolism</keyword>
<dbReference type="GO" id="GO:0009922">
    <property type="term" value="F:fatty acid elongase activity"/>
    <property type="evidence" value="ECO:0007669"/>
    <property type="project" value="UniProtKB-EC"/>
</dbReference>
<keyword evidence="2 10" id="KW-0444">Lipid biosynthesis</keyword>
<feature type="transmembrane region" description="Helical" evidence="10">
    <location>
        <begin position="16"/>
        <end position="42"/>
    </location>
</feature>
<organism evidence="11 12">
    <name type="scientific">Tropilaelaps mercedesae</name>
    <dbReference type="NCBI Taxonomy" id="418985"/>
    <lineage>
        <taxon>Eukaryota</taxon>
        <taxon>Metazoa</taxon>
        <taxon>Ecdysozoa</taxon>
        <taxon>Arthropoda</taxon>
        <taxon>Chelicerata</taxon>
        <taxon>Arachnida</taxon>
        <taxon>Acari</taxon>
        <taxon>Parasitiformes</taxon>
        <taxon>Mesostigmata</taxon>
        <taxon>Gamasina</taxon>
        <taxon>Dermanyssoidea</taxon>
        <taxon>Laelapidae</taxon>
        <taxon>Tropilaelaps</taxon>
    </lineage>
</organism>
<evidence type="ECO:0000256" key="7">
    <source>
        <dbReference type="ARBA" id="ARBA00023098"/>
    </source>
</evidence>
<dbReference type="Pfam" id="PF01151">
    <property type="entry name" value="ELO"/>
    <property type="match status" value="1"/>
</dbReference>
<keyword evidence="6 10" id="KW-1133">Transmembrane helix</keyword>
<evidence type="ECO:0000256" key="10">
    <source>
        <dbReference type="RuleBase" id="RU361115"/>
    </source>
</evidence>
<reference evidence="11 12" key="1">
    <citation type="journal article" date="2017" name="Gigascience">
        <title>Draft genome of the honey bee ectoparasitic mite, Tropilaelaps mercedesae, is shaped by the parasitic life history.</title>
        <authorList>
            <person name="Dong X."/>
            <person name="Armstrong S.D."/>
            <person name="Xia D."/>
            <person name="Makepeace B.L."/>
            <person name="Darby A.C."/>
            <person name="Kadowaki T."/>
        </authorList>
    </citation>
    <scope>NUCLEOTIDE SEQUENCE [LARGE SCALE GENOMIC DNA]</scope>
    <source>
        <strain evidence="11">Wuxi-XJTLU</strain>
    </source>
</reference>
<evidence type="ECO:0000256" key="9">
    <source>
        <dbReference type="ARBA" id="ARBA00023160"/>
    </source>
</evidence>
<dbReference type="EC" id="2.3.1.199" evidence="10"/>
<feature type="transmembrane region" description="Helical" evidence="10">
    <location>
        <begin position="137"/>
        <end position="155"/>
    </location>
</feature>
<feature type="transmembrane region" description="Helical" evidence="10">
    <location>
        <begin position="54"/>
        <end position="74"/>
    </location>
</feature>
<dbReference type="GO" id="GO:0034625">
    <property type="term" value="P:fatty acid elongation, monounsaturated fatty acid"/>
    <property type="evidence" value="ECO:0007669"/>
    <property type="project" value="TreeGrafter"/>
</dbReference>
<dbReference type="GO" id="GO:0042761">
    <property type="term" value="P:very long-chain fatty acid biosynthetic process"/>
    <property type="evidence" value="ECO:0007669"/>
    <property type="project" value="TreeGrafter"/>
</dbReference>
<keyword evidence="7 10" id="KW-0443">Lipid metabolism</keyword>
<keyword evidence="4 10" id="KW-0812">Transmembrane</keyword>
<evidence type="ECO:0000256" key="6">
    <source>
        <dbReference type="ARBA" id="ARBA00022989"/>
    </source>
</evidence>